<keyword evidence="1" id="KW-0812">Transmembrane</keyword>
<feature type="transmembrane region" description="Helical" evidence="1">
    <location>
        <begin position="34"/>
        <end position="57"/>
    </location>
</feature>
<keyword evidence="1" id="KW-0472">Membrane</keyword>
<proteinExistence type="predicted"/>
<sequence>MIVKYISGSVKLNLTRKRSIYRDGGSNMERIRDFFILIFCVVLFLYEITSLSMKVIFKRKKSRETAPGLRSQAL</sequence>
<dbReference type="HOGENOM" id="CLU_2686606_0_0_0"/>
<dbReference type="Proteomes" id="UP000000445">
    <property type="component" value="Chromosome"/>
</dbReference>
<dbReference type="EMBL" id="CP000916">
    <property type="protein sequence ID" value="ACM23365.1"/>
    <property type="molecule type" value="Genomic_DNA"/>
</dbReference>
<evidence type="ECO:0000256" key="1">
    <source>
        <dbReference type="SAM" id="Phobius"/>
    </source>
</evidence>
<dbReference type="KEGG" id="tna:CTN_1189"/>
<reference evidence="2 3" key="1">
    <citation type="journal article" date="2009" name="Biosci. Biotechnol. Biochem.">
        <title>WeGAS: a web-based microbial genome annotation system.</title>
        <authorList>
            <person name="Lee D."/>
            <person name="Seo H."/>
            <person name="Park C."/>
            <person name="Park K."/>
        </authorList>
    </citation>
    <scope>NUCLEOTIDE SEQUENCE [LARGE SCALE GENOMIC DNA]</scope>
    <source>
        <strain evidence="3">ATCC 49049 / DSM 4359 / NBRC 107923 / NS-E</strain>
    </source>
</reference>
<accession>B9K8T2</accession>
<gene>
    <name evidence="2" type="ordered locus">CTN_1189</name>
</gene>
<keyword evidence="3" id="KW-1185">Reference proteome</keyword>
<keyword evidence="1" id="KW-1133">Transmembrane helix</keyword>
<dbReference type="STRING" id="309803.CTN_1189"/>
<organism evidence="2 3">
    <name type="scientific">Thermotoga neapolitana (strain ATCC 49049 / DSM 4359 / NBRC 107923 / NS-E)</name>
    <dbReference type="NCBI Taxonomy" id="309803"/>
    <lineage>
        <taxon>Bacteria</taxon>
        <taxon>Thermotogati</taxon>
        <taxon>Thermotogota</taxon>
        <taxon>Thermotogae</taxon>
        <taxon>Thermotogales</taxon>
        <taxon>Thermotogaceae</taxon>
        <taxon>Thermotoga</taxon>
    </lineage>
</organism>
<evidence type="ECO:0000313" key="2">
    <source>
        <dbReference type="EMBL" id="ACM23365.1"/>
    </source>
</evidence>
<protein>
    <submittedName>
        <fullName evidence="2">Uncharacterized protein</fullName>
    </submittedName>
</protein>
<dbReference type="AlphaFoldDB" id="B9K8T2"/>
<evidence type="ECO:0000313" key="3">
    <source>
        <dbReference type="Proteomes" id="UP000000445"/>
    </source>
</evidence>
<name>B9K8T2_THENN</name>